<proteinExistence type="predicted"/>
<name>A0A1Y1MZN9_PHOPY</name>
<dbReference type="EMBL" id="GEZM01016829">
    <property type="protein sequence ID" value="JAV91132.1"/>
    <property type="molecule type" value="Transcribed_RNA"/>
</dbReference>
<sequence>MRPSDVTTLYKMNADEICYKFYLEFYLVKFSISSIVFVCNLEEKHFGLTFFVLFDRKLFNDAPKNVSNIIPYDSLDWIYLSSSLSSFVLILHSFMLNALSINEQFSLKSNLGNADCSTDVLG</sequence>
<organism evidence="2">
    <name type="scientific">Photinus pyralis</name>
    <name type="common">Common eastern firefly</name>
    <name type="synonym">Lampyris pyralis</name>
    <dbReference type="NCBI Taxonomy" id="7054"/>
    <lineage>
        <taxon>Eukaryota</taxon>
        <taxon>Metazoa</taxon>
        <taxon>Ecdysozoa</taxon>
        <taxon>Arthropoda</taxon>
        <taxon>Hexapoda</taxon>
        <taxon>Insecta</taxon>
        <taxon>Pterygota</taxon>
        <taxon>Neoptera</taxon>
        <taxon>Endopterygota</taxon>
        <taxon>Coleoptera</taxon>
        <taxon>Polyphaga</taxon>
        <taxon>Elateriformia</taxon>
        <taxon>Elateroidea</taxon>
        <taxon>Lampyridae</taxon>
        <taxon>Lampyrinae</taxon>
        <taxon>Photinus</taxon>
    </lineage>
</organism>
<keyword evidence="1" id="KW-0812">Transmembrane</keyword>
<reference evidence="2" key="1">
    <citation type="journal article" date="2016" name="Sci. Rep.">
        <title>Molecular characterization of firefly nuptial gifts: a multi-omics approach sheds light on postcopulatory sexual selection.</title>
        <authorList>
            <person name="Al-Wathiqui N."/>
            <person name="Fallon T.R."/>
            <person name="South A."/>
            <person name="Weng J.K."/>
            <person name="Lewis S.M."/>
        </authorList>
    </citation>
    <scope>NUCLEOTIDE SEQUENCE</scope>
</reference>
<accession>A0A1Y1MZN9</accession>
<keyword evidence="1" id="KW-1133">Transmembrane helix</keyword>
<evidence type="ECO:0000313" key="2">
    <source>
        <dbReference type="EMBL" id="JAV91132.1"/>
    </source>
</evidence>
<feature type="transmembrane region" description="Helical" evidence="1">
    <location>
        <begin position="77"/>
        <end position="99"/>
    </location>
</feature>
<dbReference type="AlphaFoldDB" id="A0A1Y1MZN9"/>
<evidence type="ECO:0000256" key="1">
    <source>
        <dbReference type="SAM" id="Phobius"/>
    </source>
</evidence>
<keyword evidence="1" id="KW-0472">Membrane</keyword>
<protein>
    <submittedName>
        <fullName evidence="2">Uncharacterized protein</fullName>
    </submittedName>
</protein>
<feature type="transmembrane region" description="Helical" evidence="1">
    <location>
        <begin position="21"/>
        <end position="38"/>
    </location>
</feature>